<feature type="domain" description="Homeobox" evidence="10">
    <location>
        <begin position="256"/>
        <end position="319"/>
    </location>
</feature>
<dbReference type="GO" id="GO:0005634">
    <property type="term" value="C:nucleus"/>
    <property type="evidence" value="ECO:0007669"/>
    <property type="project" value="UniProtKB-SubCell"/>
</dbReference>
<dbReference type="InterPro" id="IPR009057">
    <property type="entry name" value="Homeodomain-like_sf"/>
</dbReference>
<keyword evidence="12" id="KW-1185">Reference proteome</keyword>
<dbReference type="GO" id="GO:0003677">
    <property type="term" value="F:DNA binding"/>
    <property type="evidence" value="ECO:0007669"/>
    <property type="project" value="UniProtKB-UniRule"/>
</dbReference>
<dbReference type="FunFam" id="1.10.10.60:FF:000059">
    <property type="entry name" value="TGFB-induced factor homeobox 1"/>
    <property type="match status" value="1"/>
</dbReference>
<dbReference type="RefSeq" id="XP_018702764.1">
    <property type="nucleotide sequence ID" value="XM_018850276.1"/>
</dbReference>
<name>A0A167RSA2_CORFA</name>
<comment type="caution">
    <text evidence="11">The sequence shown here is derived from an EMBL/GenBank/DDBJ whole genome shotgun (WGS) entry which is preliminary data.</text>
</comment>
<dbReference type="Proteomes" id="UP000076744">
    <property type="component" value="Unassembled WGS sequence"/>
</dbReference>
<evidence type="ECO:0000256" key="7">
    <source>
        <dbReference type="ARBA" id="ARBA00038021"/>
    </source>
</evidence>
<keyword evidence="2" id="KW-0805">Transcription regulation</keyword>
<keyword evidence="4 8" id="KW-0371">Homeobox</keyword>
<evidence type="ECO:0000256" key="6">
    <source>
        <dbReference type="ARBA" id="ARBA00023242"/>
    </source>
</evidence>
<feature type="region of interest" description="Disordered" evidence="9">
    <location>
        <begin position="48"/>
        <end position="175"/>
    </location>
</feature>
<dbReference type="GO" id="GO:0006355">
    <property type="term" value="P:regulation of DNA-templated transcription"/>
    <property type="evidence" value="ECO:0007669"/>
    <property type="project" value="InterPro"/>
</dbReference>
<comment type="subcellular location">
    <subcellularLocation>
        <location evidence="1 8">Nucleus</location>
    </subcellularLocation>
</comment>
<proteinExistence type="inferred from homology"/>
<evidence type="ECO:0000259" key="10">
    <source>
        <dbReference type="PROSITE" id="PS50071"/>
    </source>
</evidence>
<dbReference type="PANTHER" id="PTHR11850">
    <property type="entry name" value="HOMEOBOX PROTEIN TRANSCRIPTION FACTORS"/>
    <property type="match status" value="1"/>
</dbReference>
<dbReference type="AlphaFoldDB" id="A0A167RSA2"/>
<feature type="compositionally biased region" description="Basic and acidic residues" evidence="9">
    <location>
        <begin position="93"/>
        <end position="102"/>
    </location>
</feature>
<evidence type="ECO:0000256" key="4">
    <source>
        <dbReference type="ARBA" id="ARBA00023155"/>
    </source>
</evidence>
<evidence type="ECO:0000256" key="1">
    <source>
        <dbReference type="ARBA" id="ARBA00004123"/>
    </source>
</evidence>
<dbReference type="CDD" id="cd00086">
    <property type="entry name" value="homeodomain"/>
    <property type="match status" value="1"/>
</dbReference>
<dbReference type="STRING" id="1081104.A0A167RSA2"/>
<feature type="DNA-binding region" description="Homeobox" evidence="8">
    <location>
        <begin position="258"/>
        <end position="320"/>
    </location>
</feature>
<evidence type="ECO:0000256" key="8">
    <source>
        <dbReference type="PROSITE-ProRule" id="PRU00108"/>
    </source>
</evidence>
<dbReference type="Gene3D" id="1.10.10.60">
    <property type="entry name" value="Homeodomain-like"/>
    <property type="match status" value="1"/>
</dbReference>
<dbReference type="InterPro" id="IPR001356">
    <property type="entry name" value="HD"/>
</dbReference>
<evidence type="ECO:0000256" key="2">
    <source>
        <dbReference type="ARBA" id="ARBA00023015"/>
    </source>
</evidence>
<comment type="similarity">
    <text evidence="7">Belongs to the TALE/TGIF homeobox family.</text>
</comment>
<keyword evidence="6 8" id="KW-0539">Nucleus</keyword>
<evidence type="ECO:0000256" key="5">
    <source>
        <dbReference type="ARBA" id="ARBA00023163"/>
    </source>
</evidence>
<accession>A0A167RSA2</accession>
<dbReference type="SUPFAM" id="SSF46689">
    <property type="entry name" value="Homeodomain-like"/>
    <property type="match status" value="1"/>
</dbReference>
<organism evidence="11 12">
    <name type="scientific">Cordyceps fumosorosea (strain ARSEF 2679)</name>
    <name type="common">Isaria fumosorosea</name>
    <dbReference type="NCBI Taxonomy" id="1081104"/>
    <lineage>
        <taxon>Eukaryota</taxon>
        <taxon>Fungi</taxon>
        <taxon>Dikarya</taxon>
        <taxon>Ascomycota</taxon>
        <taxon>Pezizomycotina</taxon>
        <taxon>Sordariomycetes</taxon>
        <taxon>Hypocreomycetidae</taxon>
        <taxon>Hypocreales</taxon>
        <taxon>Cordycipitaceae</taxon>
        <taxon>Cordyceps</taxon>
    </lineage>
</organism>
<sequence length="374" mass="42127">MAMIAVPAPPPSSTFQRDRWETRSADYSLPRADTRSVALPSIRQAIPELQLATNTERQGRPHAYPVPSSWANSGPTSSPDYIHSPSSKRRRISHELESESLRSLHVPRLYHSPERRPGSSHASPISQLPPASDDTWRSQAPAHYRPSLSASPEFAHREHRPSIHTLPPPPGLDRIRGIHHYAEDHATRQRLDAHAAGHSRSPVFGSRHGDRSSRYHAMPMHPARVEERSPFAPSRYSMHDSGRYNDMGMMGMGGDTKQRKRRGNLPKETTDKLRSWFVAHLQHPYPTEDEKQELMRQTGLQMNQISNWFINARRRQLPAMINNARAETDAMHSRAGVDVVSISSSTDAEAGGLDRESTYDASPRMRVVGSLKRD</sequence>
<evidence type="ECO:0000256" key="3">
    <source>
        <dbReference type="ARBA" id="ARBA00023125"/>
    </source>
</evidence>
<dbReference type="SMART" id="SM00389">
    <property type="entry name" value="HOX"/>
    <property type="match status" value="1"/>
</dbReference>
<keyword evidence="3 8" id="KW-0238">DNA-binding</keyword>
<dbReference type="EMBL" id="AZHB01000017">
    <property type="protein sequence ID" value="OAA58889.1"/>
    <property type="molecule type" value="Genomic_DNA"/>
</dbReference>
<feature type="region of interest" description="Disordered" evidence="9">
    <location>
        <begin position="344"/>
        <end position="374"/>
    </location>
</feature>
<evidence type="ECO:0000313" key="11">
    <source>
        <dbReference type="EMBL" id="OAA58889.1"/>
    </source>
</evidence>
<protein>
    <submittedName>
        <fullName evidence="11">Homeodomain-related protein</fullName>
    </submittedName>
</protein>
<feature type="region of interest" description="Disordered" evidence="9">
    <location>
        <begin position="190"/>
        <end position="213"/>
    </location>
</feature>
<evidence type="ECO:0000256" key="9">
    <source>
        <dbReference type="SAM" id="MobiDB-lite"/>
    </source>
</evidence>
<keyword evidence="5" id="KW-0804">Transcription</keyword>
<reference evidence="11 12" key="1">
    <citation type="journal article" date="2016" name="Genome Biol. Evol.">
        <title>Divergent and convergent evolution of fungal pathogenicity.</title>
        <authorList>
            <person name="Shang Y."/>
            <person name="Xiao G."/>
            <person name="Zheng P."/>
            <person name="Cen K."/>
            <person name="Zhan S."/>
            <person name="Wang C."/>
        </authorList>
    </citation>
    <scope>NUCLEOTIDE SEQUENCE [LARGE SCALE GENOMIC DNA]</scope>
    <source>
        <strain evidence="11 12">ARSEF 2679</strain>
    </source>
</reference>
<dbReference type="GeneID" id="30022964"/>
<dbReference type="PROSITE" id="PS50071">
    <property type="entry name" value="HOMEOBOX_2"/>
    <property type="match status" value="1"/>
</dbReference>
<dbReference type="InterPro" id="IPR050224">
    <property type="entry name" value="TALE_homeobox"/>
</dbReference>
<dbReference type="OrthoDB" id="10056939at2759"/>
<dbReference type="Pfam" id="PF05920">
    <property type="entry name" value="Homeobox_KN"/>
    <property type="match status" value="1"/>
</dbReference>
<gene>
    <name evidence="11" type="ORF">ISF_06672</name>
</gene>
<dbReference type="InterPro" id="IPR008422">
    <property type="entry name" value="KN_HD"/>
</dbReference>
<evidence type="ECO:0000313" key="12">
    <source>
        <dbReference type="Proteomes" id="UP000076744"/>
    </source>
</evidence>
<feature type="compositionally biased region" description="Polar residues" evidence="9">
    <location>
        <begin position="69"/>
        <end position="79"/>
    </location>
</feature>